<dbReference type="AlphaFoldDB" id="A0A0C3QB68"/>
<evidence type="ECO:0000313" key="2">
    <source>
        <dbReference type="EMBL" id="KIO22286.1"/>
    </source>
</evidence>
<feature type="compositionally biased region" description="Acidic residues" evidence="1">
    <location>
        <begin position="331"/>
        <end position="345"/>
    </location>
</feature>
<feature type="region of interest" description="Disordered" evidence="1">
    <location>
        <begin position="92"/>
        <end position="115"/>
    </location>
</feature>
<dbReference type="Proteomes" id="UP000054248">
    <property type="component" value="Unassembled WGS sequence"/>
</dbReference>
<name>A0A0C3QB68_9AGAM</name>
<organism evidence="2 3">
    <name type="scientific">Tulasnella calospora MUT 4182</name>
    <dbReference type="NCBI Taxonomy" id="1051891"/>
    <lineage>
        <taxon>Eukaryota</taxon>
        <taxon>Fungi</taxon>
        <taxon>Dikarya</taxon>
        <taxon>Basidiomycota</taxon>
        <taxon>Agaricomycotina</taxon>
        <taxon>Agaricomycetes</taxon>
        <taxon>Cantharellales</taxon>
        <taxon>Tulasnellaceae</taxon>
        <taxon>Tulasnella</taxon>
    </lineage>
</organism>
<reference evidence="3" key="2">
    <citation type="submission" date="2015-01" db="EMBL/GenBank/DDBJ databases">
        <title>Evolutionary Origins and Diversification of the Mycorrhizal Mutualists.</title>
        <authorList>
            <consortium name="DOE Joint Genome Institute"/>
            <consortium name="Mycorrhizal Genomics Consortium"/>
            <person name="Kohler A."/>
            <person name="Kuo A."/>
            <person name="Nagy L.G."/>
            <person name="Floudas D."/>
            <person name="Copeland A."/>
            <person name="Barry K.W."/>
            <person name="Cichocki N."/>
            <person name="Veneault-Fourrey C."/>
            <person name="LaButti K."/>
            <person name="Lindquist E.A."/>
            <person name="Lipzen A."/>
            <person name="Lundell T."/>
            <person name="Morin E."/>
            <person name="Murat C."/>
            <person name="Riley R."/>
            <person name="Ohm R."/>
            <person name="Sun H."/>
            <person name="Tunlid A."/>
            <person name="Henrissat B."/>
            <person name="Grigoriev I.V."/>
            <person name="Hibbett D.S."/>
            <person name="Martin F."/>
        </authorList>
    </citation>
    <scope>NUCLEOTIDE SEQUENCE [LARGE SCALE GENOMIC DNA]</scope>
    <source>
        <strain evidence="3">MUT 4182</strain>
    </source>
</reference>
<protein>
    <submittedName>
        <fullName evidence="2">Uncharacterized protein</fullName>
    </submittedName>
</protein>
<sequence>MGTYKEHASTMIATGGGLKNLRDEQLVEALQKVSGTSALYVPPEGPTEDTTEEGRNLWEDINKKFIFFGRLHSLVATRPNMNPISITTGAGPLGATTIHPQPPSPGAYASGTGSSDGWDGLSDHVYAFSGTDPFSVPGSDFLGQLSGSFPAPGLPSLANISTPAIPATLSSPVSLPTSQHAPAAPAPSQAPAKGKVFKPQPPKASTLSEAVIKKAAKRKSEKKGLEEVLIHIHKSNASTIAKRLKAETQLKRNDQILAQFNAGLLSKDECRRMLGLGDGEGSSGKKRKAAKSKAGEQPKAKKPRSASPSEWELTSDESDENGSRQGSKDSGEDEEEEEDVLYGSL</sequence>
<feature type="compositionally biased region" description="Low complexity" evidence="1">
    <location>
        <begin position="181"/>
        <end position="192"/>
    </location>
</feature>
<evidence type="ECO:0000313" key="3">
    <source>
        <dbReference type="Proteomes" id="UP000054248"/>
    </source>
</evidence>
<evidence type="ECO:0000256" key="1">
    <source>
        <dbReference type="SAM" id="MobiDB-lite"/>
    </source>
</evidence>
<proteinExistence type="predicted"/>
<feature type="region of interest" description="Disordered" evidence="1">
    <location>
        <begin position="275"/>
        <end position="345"/>
    </location>
</feature>
<gene>
    <name evidence="2" type="ORF">M407DRAFT_28160</name>
</gene>
<reference evidence="2 3" key="1">
    <citation type="submission" date="2014-04" db="EMBL/GenBank/DDBJ databases">
        <authorList>
            <consortium name="DOE Joint Genome Institute"/>
            <person name="Kuo A."/>
            <person name="Girlanda M."/>
            <person name="Perotto S."/>
            <person name="Kohler A."/>
            <person name="Nagy L.G."/>
            <person name="Floudas D."/>
            <person name="Copeland A."/>
            <person name="Barry K.W."/>
            <person name="Cichocki N."/>
            <person name="Veneault-Fourrey C."/>
            <person name="LaButti K."/>
            <person name="Lindquist E.A."/>
            <person name="Lipzen A."/>
            <person name="Lundell T."/>
            <person name="Morin E."/>
            <person name="Murat C."/>
            <person name="Sun H."/>
            <person name="Tunlid A."/>
            <person name="Henrissat B."/>
            <person name="Grigoriev I.V."/>
            <person name="Hibbett D.S."/>
            <person name="Martin F."/>
            <person name="Nordberg H.P."/>
            <person name="Cantor M.N."/>
            <person name="Hua S.X."/>
        </authorList>
    </citation>
    <scope>NUCLEOTIDE SEQUENCE [LARGE SCALE GENOMIC DNA]</scope>
    <source>
        <strain evidence="2 3">MUT 4182</strain>
    </source>
</reference>
<dbReference type="HOGENOM" id="CLU_804584_0_0_1"/>
<feature type="compositionally biased region" description="Polar residues" evidence="1">
    <location>
        <begin position="171"/>
        <end position="180"/>
    </location>
</feature>
<feature type="region of interest" description="Disordered" evidence="1">
    <location>
        <begin position="171"/>
        <end position="206"/>
    </location>
</feature>
<accession>A0A0C3QB68</accession>
<dbReference type="OrthoDB" id="3211402at2759"/>
<dbReference type="EMBL" id="KN823113">
    <property type="protein sequence ID" value="KIO22286.1"/>
    <property type="molecule type" value="Genomic_DNA"/>
</dbReference>
<keyword evidence="3" id="KW-1185">Reference proteome</keyword>